<dbReference type="Gene3D" id="3.30.420.40">
    <property type="match status" value="2"/>
</dbReference>
<evidence type="ECO:0000256" key="1">
    <source>
        <dbReference type="RuleBase" id="RU000487"/>
    </source>
</evidence>
<dbReference type="InterPro" id="IPR004000">
    <property type="entry name" value="Actin"/>
</dbReference>
<accession>A0A8H7KGN2</accession>
<dbReference type="Proteomes" id="UP000629468">
    <property type="component" value="Unassembled WGS sequence"/>
</dbReference>
<comment type="similarity">
    <text evidence="1">Belongs to the actin family.</text>
</comment>
<proteinExistence type="inferred from homology"/>
<name>A0A8H7KGN2_AGABI</name>
<dbReference type="SUPFAM" id="SSF53067">
    <property type="entry name" value="Actin-like ATPase domain"/>
    <property type="match status" value="2"/>
</dbReference>
<dbReference type="PANTHER" id="PTHR11937">
    <property type="entry name" value="ACTIN"/>
    <property type="match status" value="1"/>
</dbReference>
<evidence type="ECO:0000313" key="4">
    <source>
        <dbReference type="Proteomes" id="UP000629468"/>
    </source>
</evidence>
<feature type="region of interest" description="Disordered" evidence="2">
    <location>
        <begin position="269"/>
        <end position="347"/>
    </location>
</feature>
<sequence length="618" mass="67421">MPTQPATRPTQPPTTPVASRVANAQAIQPSPHYATTRRHSLYGVEDRVIIDPGSRIWKVGFSGEGRPRDVFYAVGPSDTLWNLSKAADPRQRAEEDRMLEIRLQKCLRSVFHDSLMTDPKARKVILVEHPLLPLYIKELIAKLLFDNHVPSVSFASSHLLSLLSVGRITGLVVDCGHLESVALPIFASRPLFPQLRTTPQAGCQLTQHLRALLLMFGTYIPPLATLSSTTIVPESERATRVPQEILTEELVEEIKTRCCFVSEMMPEFHEDLNDREATPSEGEPMLEYMDSEPEVEPEVPPSDDMTPSESEFSTAESSENMVSQAETSESPSQQNDPRTPASEEGMAGEGHLQGIANLYKRYSTATTIRMRVTPAAHQPTGTGQGTLVIPGWIRERAAEVLFEGGDIDESSLAELILDVLLKTPVDLRKTLACSILVIGGTAMLPGFIPRLHAEILRCIQPPITRSHKESTHPRRPLTPVYDRYASLRSLVPYISILNNPSPPPPNSTRAAANAGKTPAFAPSLMAWVGGSLAGSLKTGGTEVSRERWDEADAAAQNPEQEDTTTVPDVSGHSNLSILPDWTRGPLPDGAPPANEKVPSTPVIAPRTPQATPLIAARS</sequence>
<dbReference type="InterPro" id="IPR043129">
    <property type="entry name" value="ATPase_NBD"/>
</dbReference>
<dbReference type="AlphaFoldDB" id="A0A8H7KGN2"/>
<organism evidence="3 4">
    <name type="scientific">Agaricus bisporus var. burnettii</name>
    <dbReference type="NCBI Taxonomy" id="192524"/>
    <lineage>
        <taxon>Eukaryota</taxon>
        <taxon>Fungi</taxon>
        <taxon>Dikarya</taxon>
        <taxon>Basidiomycota</taxon>
        <taxon>Agaricomycotina</taxon>
        <taxon>Agaricomycetes</taxon>
        <taxon>Agaricomycetidae</taxon>
        <taxon>Agaricales</taxon>
        <taxon>Agaricineae</taxon>
        <taxon>Agaricaceae</taxon>
        <taxon>Agaricus</taxon>
    </lineage>
</organism>
<evidence type="ECO:0008006" key="5">
    <source>
        <dbReference type="Google" id="ProtNLM"/>
    </source>
</evidence>
<gene>
    <name evidence="3" type="ORF">Agabi119p4_5551</name>
</gene>
<reference evidence="3 4" key="1">
    <citation type="journal article" name="Sci. Rep.">
        <title>Telomere-to-telomere assembled and centromere annotated genomes of the two main subspecies of the button mushroom Agaricus bisporus reveal especially polymorphic chromosome ends.</title>
        <authorList>
            <person name="Sonnenberg A.S.M."/>
            <person name="Sedaghat-Telgerd N."/>
            <person name="Lavrijssen B."/>
            <person name="Ohm R.A."/>
            <person name="Hendrickx P.M."/>
            <person name="Scholtmeijer K."/>
            <person name="Baars J.J.P."/>
            <person name="van Peer A."/>
        </authorList>
    </citation>
    <scope>NUCLEOTIDE SEQUENCE [LARGE SCALE GENOMIC DNA]</scope>
    <source>
        <strain evidence="3 4">H119_p4</strain>
    </source>
</reference>
<feature type="compositionally biased region" description="Low complexity" evidence="2">
    <location>
        <begin position="308"/>
        <end position="319"/>
    </location>
</feature>
<dbReference type="Pfam" id="PF00022">
    <property type="entry name" value="Actin"/>
    <property type="match status" value="1"/>
</dbReference>
<dbReference type="SMART" id="SM00268">
    <property type="entry name" value="ACTIN"/>
    <property type="match status" value="1"/>
</dbReference>
<evidence type="ECO:0000313" key="3">
    <source>
        <dbReference type="EMBL" id="KAF7773384.1"/>
    </source>
</evidence>
<comment type="caution">
    <text evidence="3">The sequence shown here is derived from an EMBL/GenBank/DDBJ whole genome shotgun (WGS) entry which is preliminary data.</text>
</comment>
<feature type="region of interest" description="Disordered" evidence="2">
    <location>
        <begin position="550"/>
        <end position="618"/>
    </location>
</feature>
<feature type="compositionally biased region" description="Polar residues" evidence="2">
    <location>
        <begin position="563"/>
        <end position="576"/>
    </location>
</feature>
<dbReference type="CDD" id="cd10207">
    <property type="entry name" value="ASKHA_NBD_Arp10"/>
    <property type="match status" value="1"/>
</dbReference>
<feature type="compositionally biased region" description="Basic and acidic residues" evidence="2">
    <location>
        <begin position="269"/>
        <end position="278"/>
    </location>
</feature>
<protein>
    <recommendedName>
        <fullName evidence="5">Actin-domain-containing protein</fullName>
    </recommendedName>
</protein>
<feature type="compositionally biased region" description="Polar residues" evidence="2">
    <location>
        <begin position="320"/>
        <end position="337"/>
    </location>
</feature>
<dbReference type="EMBL" id="JABXXO010000007">
    <property type="protein sequence ID" value="KAF7773384.1"/>
    <property type="molecule type" value="Genomic_DNA"/>
</dbReference>
<evidence type="ECO:0000256" key="2">
    <source>
        <dbReference type="SAM" id="MobiDB-lite"/>
    </source>
</evidence>